<dbReference type="AlphaFoldDB" id="A0A2P5B085"/>
<gene>
    <name evidence="1" type="ORF">PanWU01x14_284010</name>
</gene>
<accession>A0A2P5B085</accession>
<dbReference type="Proteomes" id="UP000237105">
    <property type="component" value="Unassembled WGS sequence"/>
</dbReference>
<proteinExistence type="predicted"/>
<evidence type="ECO:0000313" key="1">
    <source>
        <dbReference type="EMBL" id="PON42161.1"/>
    </source>
</evidence>
<name>A0A2P5B085_PARAD</name>
<dbReference type="OrthoDB" id="10353387at2759"/>
<reference evidence="2" key="1">
    <citation type="submission" date="2016-06" db="EMBL/GenBank/DDBJ databases">
        <title>Parallel loss of symbiosis genes in relatives of nitrogen-fixing non-legume Parasponia.</title>
        <authorList>
            <person name="Van Velzen R."/>
            <person name="Holmer R."/>
            <person name="Bu F."/>
            <person name="Rutten L."/>
            <person name="Van Zeijl A."/>
            <person name="Liu W."/>
            <person name="Santuari L."/>
            <person name="Cao Q."/>
            <person name="Sharma T."/>
            <person name="Shen D."/>
            <person name="Roswanjaya Y."/>
            <person name="Wardhani T."/>
            <person name="Kalhor M.S."/>
            <person name="Jansen J."/>
            <person name="Van den Hoogen J."/>
            <person name="Gungor B."/>
            <person name="Hartog M."/>
            <person name="Hontelez J."/>
            <person name="Verver J."/>
            <person name="Yang W.-C."/>
            <person name="Schijlen E."/>
            <person name="Repin R."/>
            <person name="Schilthuizen M."/>
            <person name="Schranz E."/>
            <person name="Heidstra R."/>
            <person name="Miyata K."/>
            <person name="Fedorova E."/>
            <person name="Kohlen W."/>
            <person name="Bisseling T."/>
            <person name="Smit S."/>
            <person name="Geurts R."/>
        </authorList>
    </citation>
    <scope>NUCLEOTIDE SEQUENCE [LARGE SCALE GENOMIC DNA]</scope>
    <source>
        <strain evidence="2">cv. WU1-14</strain>
    </source>
</reference>
<protein>
    <submittedName>
        <fullName evidence="1">Uncharacterized protein</fullName>
    </submittedName>
</protein>
<keyword evidence="2" id="KW-1185">Reference proteome</keyword>
<organism evidence="1 2">
    <name type="scientific">Parasponia andersonii</name>
    <name type="common">Sponia andersonii</name>
    <dbReference type="NCBI Taxonomy" id="3476"/>
    <lineage>
        <taxon>Eukaryota</taxon>
        <taxon>Viridiplantae</taxon>
        <taxon>Streptophyta</taxon>
        <taxon>Embryophyta</taxon>
        <taxon>Tracheophyta</taxon>
        <taxon>Spermatophyta</taxon>
        <taxon>Magnoliopsida</taxon>
        <taxon>eudicotyledons</taxon>
        <taxon>Gunneridae</taxon>
        <taxon>Pentapetalae</taxon>
        <taxon>rosids</taxon>
        <taxon>fabids</taxon>
        <taxon>Rosales</taxon>
        <taxon>Cannabaceae</taxon>
        <taxon>Parasponia</taxon>
    </lineage>
</organism>
<sequence>SMKMNDDSEDCYGVDVCDCLFMETFEHSHVKDQLEDKILNGSNVVSKEAKECLHAMNTFPCFDEINFQFEALDRR</sequence>
<evidence type="ECO:0000313" key="2">
    <source>
        <dbReference type="Proteomes" id="UP000237105"/>
    </source>
</evidence>
<comment type="caution">
    <text evidence="1">The sequence shown here is derived from an EMBL/GenBank/DDBJ whole genome shotgun (WGS) entry which is preliminary data.</text>
</comment>
<dbReference type="EMBL" id="JXTB01000398">
    <property type="protein sequence ID" value="PON42161.1"/>
    <property type="molecule type" value="Genomic_DNA"/>
</dbReference>
<feature type="non-terminal residue" evidence="1">
    <location>
        <position position="1"/>
    </location>
</feature>